<keyword evidence="6 8" id="KW-0408">Iron</keyword>
<dbReference type="Gene3D" id="1.10.630.10">
    <property type="entry name" value="Cytochrome P450"/>
    <property type="match status" value="1"/>
</dbReference>
<dbReference type="AlphaFoldDB" id="A0A9W9TWT4"/>
<keyword evidence="11" id="KW-1185">Reference proteome</keyword>
<dbReference type="EMBL" id="JAPQKS010000002">
    <property type="protein sequence ID" value="KAJ5246741.1"/>
    <property type="molecule type" value="Genomic_DNA"/>
</dbReference>
<evidence type="ECO:0000256" key="1">
    <source>
        <dbReference type="ARBA" id="ARBA00001971"/>
    </source>
</evidence>
<comment type="cofactor">
    <cofactor evidence="1 8">
        <name>heme</name>
        <dbReference type="ChEBI" id="CHEBI:30413"/>
    </cofactor>
</comment>
<sequence length="427" mass="48767">MLVMDSSTILIYVTPALVLFLGWRAYLIVHRLYWHPLASFPGPKLPAATFLYEFYYDVIKGGMYIWEIERMHERYGPIVRINPRELHIKDSHYYDEIYAGGSQKRAKDPQFTVAFGAPHLLLALNYFSKRSISYLTPLIHERLDLLTQRFEYAFVNSRVLHLELDFAALTADIITQYCYGWSYGYLDEVKNSASNDLVDAVNGVMAMFHINRFFPFLINIFLHAPPALVRWLQPCMRDLLDMKAKLREQAGETLEKRASGKCEPGAENSILEALMSRPFSSAGTETTARAIAVAMFHVMDNKAICLKLREELRNVLPTASSRAAWADLERLPFLTGVVNEGLRLSYGMIARLARISPSDPLFYGPWVIPAGTPVSQSSYFVHMDPLIFPDPKRFDPERWIRARNDGIHLGRFIASFNKGSRQCLGIK</sequence>
<dbReference type="InterPro" id="IPR001128">
    <property type="entry name" value="Cyt_P450"/>
</dbReference>
<protein>
    <recommendedName>
        <fullName evidence="12">Cytochrome P450</fullName>
    </recommendedName>
</protein>
<keyword evidence="4 8" id="KW-0479">Metal-binding</keyword>
<dbReference type="GeneID" id="83198324"/>
<dbReference type="Proteomes" id="UP001150941">
    <property type="component" value="Unassembled WGS sequence"/>
</dbReference>
<dbReference type="Pfam" id="PF00067">
    <property type="entry name" value="p450"/>
    <property type="match status" value="1"/>
</dbReference>
<dbReference type="GO" id="GO:0020037">
    <property type="term" value="F:heme binding"/>
    <property type="evidence" value="ECO:0007669"/>
    <property type="project" value="InterPro"/>
</dbReference>
<dbReference type="SUPFAM" id="SSF48264">
    <property type="entry name" value="Cytochrome P450"/>
    <property type="match status" value="1"/>
</dbReference>
<keyword evidence="5" id="KW-0560">Oxidoreductase</keyword>
<evidence type="ECO:0000313" key="10">
    <source>
        <dbReference type="EMBL" id="KAJ5246741.1"/>
    </source>
</evidence>
<evidence type="ECO:0000256" key="7">
    <source>
        <dbReference type="ARBA" id="ARBA00023033"/>
    </source>
</evidence>
<keyword evidence="9" id="KW-0812">Transmembrane</keyword>
<reference evidence="10" key="1">
    <citation type="submission" date="2022-11" db="EMBL/GenBank/DDBJ databases">
        <authorList>
            <person name="Petersen C."/>
        </authorList>
    </citation>
    <scope>NUCLEOTIDE SEQUENCE</scope>
    <source>
        <strain evidence="10">IBT 19713</strain>
    </source>
</reference>
<dbReference type="PANTHER" id="PTHR24305">
    <property type="entry name" value="CYTOCHROME P450"/>
    <property type="match status" value="1"/>
</dbReference>
<dbReference type="PRINTS" id="PR00463">
    <property type="entry name" value="EP450I"/>
</dbReference>
<dbReference type="GO" id="GO:0005506">
    <property type="term" value="F:iron ion binding"/>
    <property type="evidence" value="ECO:0007669"/>
    <property type="project" value="InterPro"/>
</dbReference>
<dbReference type="InterPro" id="IPR002401">
    <property type="entry name" value="Cyt_P450_E_grp-I"/>
</dbReference>
<reference evidence="10" key="2">
    <citation type="journal article" date="2023" name="IMA Fungus">
        <title>Comparative genomic study of the Penicillium genus elucidates a diverse pangenome and 15 lateral gene transfer events.</title>
        <authorList>
            <person name="Petersen C."/>
            <person name="Sorensen T."/>
            <person name="Nielsen M.R."/>
            <person name="Sondergaard T.E."/>
            <person name="Sorensen J.L."/>
            <person name="Fitzpatrick D.A."/>
            <person name="Frisvad J.C."/>
            <person name="Nielsen K.L."/>
        </authorList>
    </citation>
    <scope>NUCLEOTIDE SEQUENCE</scope>
    <source>
        <strain evidence="10">IBT 19713</strain>
    </source>
</reference>
<comment type="similarity">
    <text evidence="2">Belongs to the cytochrome P450 family.</text>
</comment>
<dbReference type="InterPro" id="IPR036396">
    <property type="entry name" value="Cyt_P450_sf"/>
</dbReference>
<accession>A0A9W9TWT4</accession>
<dbReference type="GO" id="GO:0004497">
    <property type="term" value="F:monooxygenase activity"/>
    <property type="evidence" value="ECO:0007669"/>
    <property type="project" value="UniProtKB-KW"/>
</dbReference>
<keyword evidence="7" id="KW-0503">Monooxygenase</keyword>
<proteinExistence type="inferred from homology"/>
<evidence type="ECO:0008006" key="12">
    <source>
        <dbReference type="Google" id="ProtNLM"/>
    </source>
</evidence>
<gene>
    <name evidence="10" type="ORF">N7468_001724</name>
</gene>
<comment type="caution">
    <text evidence="10">The sequence shown here is derived from an EMBL/GenBank/DDBJ whole genome shotgun (WGS) entry which is preliminary data.</text>
</comment>
<evidence type="ECO:0000256" key="5">
    <source>
        <dbReference type="ARBA" id="ARBA00023002"/>
    </source>
</evidence>
<organism evidence="10 11">
    <name type="scientific">Penicillium chermesinum</name>
    <dbReference type="NCBI Taxonomy" id="63820"/>
    <lineage>
        <taxon>Eukaryota</taxon>
        <taxon>Fungi</taxon>
        <taxon>Dikarya</taxon>
        <taxon>Ascomycota</taxon>
        <taxon>Pezizomycotina</taxon>
        <taxon>Eurotiomycetes</taxon>
        <taxon>Eurotiomycetidae</taxon>
        <taxon>Eurotiales</taxon>
        <taxon>Aspergillaceae</taxon>
        <taxon>Penicillium</taxon>
    </lineage>
</organism>
<evidence type="ECO:0000256" key="2">
    <source>
        <dbReference type="ARBA" id="ARBA00010617"/>
    </source>
</evidence>
<dbReference type="RefSeq" id="XP_058334162.1">
    <property type="nucleotide sequence ID" value="XM_058471021.1"/>
</dbReference>
<evidence type="ECO:0000313" key="11">
    <source>
        <dbReference type="Proteomes" id="UP001150941"/>
    </source>
</evidence>
<feature type="binding site" description="axial binding residue" evidence="8">
    <location>
        <position position="423"/>
    </location>
    <ligand>
        <name>heme</name>
        <dbReference type="ChEBI" id="CHEBI:30413"/>
    </ligand>
    <ligandPart>
        <name>Fe</name>
        <dbReference type="ChEBI" id="CHEBI:18248"/>
    </ligandPart>
</feature>
<evidence type="ECO:0000256" key="8">
    <source>
        <dbReference type="PIRSR" id="PIRSR602401-1"/>
    </source>
</evidence>
<feature type="transmembrane region" description="Helical" evidence="9">
    <location>
        <begin position="6"/>
        <end position="27"/>
    </location>
</feature>
<keyword evidence="9" id="KW-1133">Transmembrane helix</keyword>
<keyword evidence="3 8" id="KW-0349">Heme</keyword>
<dbReference type="GO" id="GO:0016705">
    <property type="term" value="F:oxidoreductase activity, acting on paired donors, with incorporation or reduction of molecular oxygen"/>
    <property type="evidence" value="ECO:0007669"/>
    <property type="project" value="InterPro"/>
</dbReference>
<evidence type="ECO:0000256" key="9">
    <source>
        <dbReference type="SAM" id="Phobius"/>
    </source>
</evidence>
<keyword evidence="9" id="KW-0472">Membrane</keyword>
<dbReference type="PANTHER" id="PTHR24305:SF157">
    <property type="entry name" value="N-ACETYLTRYPTOPHAN 6-HYDROXYLASE IVOC-RELATED"/>
    <property type="match status" value="1"/>
</dbReference>
<evidence type="ECO:0000256" key="3">
    <source>
        <dbReference type="ARBA" id="ARBA00022617"/>
    </source>
</evidence>
<dbReference type="OrthoDB" id="3945418at2759"/>
<name>A0A9W9TWT4_9EURO</name>
<dbReference type="GO" id="GO:0043386">
    <property type="term" value="P:mycotoxin biosynthetic process"/>
    <property type="evidence" value="ECO:0007669"/>
    <property type="project" value="UniProtKB-ARBA"/>
</dbReference>
<dbReference type="CDD" id="cd11062">
    <property type="entry name" value="CYP58-like"/>
    <property type="match status" value="1"/>
</dbReference>
<evidence type="ECO:0000256" key="6">
    <source>
        <dbReference type="ARBA" id="ARBA00023004"/>
    </source>
</evidence>
<dbReference type="InterPro" id="IPR050121">
    <property type="entry name" value="Cytochrome_P450_monoxygenase"/>
</dbReference>
<evidence type="ECO:0000256" key="4">
    <source>
        <dbReference type="ARBA" id="ARBA00022723"/>
    </source>
</evidence>